<comment type="caution">
    <text evidence="1">The sequence shown here is derived from an EMBL/GenBank/DDBJ whole genome shotgun (WGS) entry which is preliminary data.</text>
</comment>
<evidence type="ECO:0000313" key="2">
    <source>
        <dbReference type="Proteomes" id="UP000322530"/>
    </source>
</evidence>
<evidence type="ECO:0000313" key="1">
    <source>
        <dbReference type="EMBL" id="GCF08798.1"/>
    </source>
</evidence>
<dbReference type="EMBL" id="BIXY01000030">
    <property type="protein sequence ID" value="GCF08798.1"/>
    <property type="molecule type" value="Genomic_DNA"/>
</dbReference>
<reference evidence="1 2" key="1">
    <citation type="submission" date="2019-01" db="EMBL/GenBank/DDBJ databases">
        <title>Draft genome sequence of Dictyobacter sp. Uno17.</title>
        <authorList>
            <person name="Wang C.M."/>
            <person name="Zheng Y."/>
            <person name="Sakai Y."/>
            <person name="Abe K."/>
            <person name="Yokota A."/>
            <person name="Yabe S."/>
        </authorList>
    </citation>
    <scope>NUCLEOTIDE SEQUENCE [LARGE SCALE GENOMIC DNA]</scope>
    <source>
        <strain evidence="1 2">Uno17</strain>
    </source>
</reference>
<accession>A0A5A5TBN0</accession>
<keyword evidence="2" id="KW-1185">Reference proteome</keyword>
<dbReference type="AlphaFoldDB" id="A0A5A5TBN0"/>
<dbReference type="Proteomes" id="UP000322530">
    <property type="component" value="Unassembled WGS sequence"/>
</dbReference>
<proteinExistence type="predicted"/>
<sequence>MDKTNIANDTYLCYNPMTNNTYMYNQIHDSYVLLLGWSIASYVVSLNDE</sequence>
<organism evidence="1 2">
    <name type="scientific">Dictyobacter arantiisoli</name>
    <dbReference type="NCBI Taxonomy" id="2014874"/>
    <lineage>
        <taxon>Bacteria</taxon>
        <taxon>Bacillati</taxon>
        <taxon>Chloroflexota</taxon>
        <taxon>Ktedonobacteria</taxon>
        <taxon>Ktedonobacterales</taxon>
        <taxon>Dictyobacteraceae</taxon>
        <taxon>Dictyobacter</taxon>
    </lineage>
</organism>
<name>A0A5A5TBN0_9CHLR</name>
<protein>
    <submittedName>
        <fullName evidence="1">Uncharacterized protein</fullName>
    </submittedName>
</protein>
<gene>
    <name evidence="1" type="ORF">KDI_23620</name>
</gene>